<dbReference type="Proteomes" id="UP000324104">
    <property type="component" value="Unassembled WGS sequence"/>
</dbReference>
<dbReference type="PANTHER" id="PTHR30015:SF7">
    <property type="entry name" value="TYPE IV METHYL-DIRECTED RESTRICTION ENZYME ECOKMRR"/>
    <property type="match status" value="1"/>
</dbReference>
<keyword evidence="1" id="KW-0812">Transmembrane</keyword>
<feature type="transmembrane region" description="Helical" evidence="1">
    <location>
        <begin position="446"/>
        <end position="467"/>
    </location>
</feature>
<keyword evidence="1" id="KW-1133">Transmembrane helix</keyword>
<keyword evidence="3" id="KW-0378">Hydrolase</keyword>
<reference evidence="3 4" key="1">
    <citation type="submission" date="2019-08" db="EMBL/GenBank/DDBJ databases">
        <title>Archaea genome.</title>
        <authorList>
            <person name="Kajale S."/>
            <person name="Shouche Y."/>
            <person name="Deshpande N."/>
            <person name="Sharma A."/>
        </authorList>
    </citation>
    <scope>NUCLEOTIDE SEQUENCE [LARGE SCALE GENOMIC DNA]</scope>
    <source>
        <strain evidence="3 4">ESP3B_9</strain>
    </source>
</reference>
<name>A0A5D5AIX0_9EURY</name>
<sequence>MALLDELSGYEFEDLMVDVFRHLGYENVRQSARTADEGRDVLMEEVVDGRRRAVVVECKHTDTVSRPVVQKLHSAVATYEYDGPRRGMVATTGRFTGPAREYAHELGDGDGSVELLDGADLREIGEEIGMDLYNGRIEILCEVALWPTHPTAGDYAPLLEVVDAIENLESASVPDPETTLELEPTVRVSGRTSATFETSVGVVHSLDETTDLVIRADREPPRVVRSKLRSLVAGRTAPRIDLDEYERNLENGFDDLDEYERNLENGFDDLEQSRFGRTETGYKEWAIDKFQAIHTTTVHYTGDNNVDYEKTCTPTQSDVSIQSIEPVYLPCVRSRLSLGEYNYRYEYYAAGPSWTETTNDLHRCVHCDTGGARGDGPVTYCSNCGSINCDDHVRTERLEDEPVCTGCAVTERFALSRKYFYDEENLEAFREEYESMAFHEKAMENVPLAVGSVLVAVFLLVLLAAAVGL</sequence>
<feature type="domain" description="Restriction endonuclease type IV Mrr" evidence="2">
    <location>
        <begin position="4"/>
        <end position="123"/>
    </location>
</feature>
<dbReference type="RefSeq" id="WP_149082406.1">
    <property type="nucleotide sequence ID" value="NZ_VTAW01000023.1"/>
</dbReference>
<evidence type="ECO:0000313" key="3">
    <source>
        <dbReference type="EMBL" id="TYT61094.1"/>
    </source>
</evidence>
<accession>A0A5D5AIX0</accession>
<organism evidence="3 4">
    <name type="scientific">Natrialba swarupiae</name>
    <dbReference type="NCBI Taxonomy" id="2448032"/>
    <lineage>
        <taxon>Archaea</taxon>
        <taxon>Methanobacteriati</taxon>
        <taxon>Methanobacteriota</taxon>
        <taxon>Stenosarchaea group</taxon>
        <taxon>Halobacteria</taxon>
        <taxon>Halobacteriales</taxon>
        <taxon>Natrialbaceae</taxon>
        <taxon>Natrialba</taxon>
    </lineage>
</organism>
<dbReference type="PANTHER" id="PTHR30015">
    <property type="entry name" value="MRR RESTRICTION SYSTEM PROTEIN"/>
    <property type="match status" value="1"/>
</dbReference>
<dbReference type="Gene3D" id="3.40.1350.10">
    <property type="match status" value="1"/>
</dbReference>
<dbReference type="GO" id="GO:0009307">
    <property type="term" value="P:DNA restriction-modification system"/>
    <property type="evidence" value="ECO:0007669"/>
    <property type="project" value="InterPro"/>
</dbReference>
<dbReference type="InterPro" id="IPR011856">
    <property type="entry name" value="tRNA_endonuc-like_dom_sf"/>
</dbReference>
<evidence type="ECO:0000256" key="1">
    <source>
        <dbReference type="SAM" id="Phobius"/>
    </source>
</evidence>
<dbReference type="InterPro" id="IPR052906">
    <property type="entry name" value="Type_IV_Methyl-Rstrct_Enzyme"/>
</dbReference>
<evidence type="ECO:0000313" key="4">
    <source>
        <dbReference type="Proteomes" id="UP000324104"/>
    </source>
</evidence>
<dbReference type="GO" id="GO:0015666">
    <property type="term" value="F:restriction endodeoxyribonuclease activity"/>
    <property type="evidence" value="ECO:0007669"/>
    <property type="project" value="TreeGrafter"/>
</dbReference>
<dbReference type="EMBL" id="VTAW01000023">
    <property type="protein sequence ID" value="TYT61094.1"/>
    <property type="molecule type" value="Genomic_DNA"/>
</dbReference>
<keyword evidence="3" id="KW-0255">Endonuclease</keyword>
<gene>
    <name evidence="3" type="ORF">FYC77_15490</name>
</gene>
<dbReference type="AlphaFoldDB" id="A0A5D5AIX0"/>
<dbReference type="InterPro" id="IPR007560">
    <property type="entry name" value="Restrct_endonuc_IV_Mrr"/>
</dbReference>
<comment type="caution">
    <text evidence="3">The sequence shown here is derived from an EMBL/GenBank/DDBJ whole genome shotgun (WGS) entry which is preliminary data.</text>
</comment>
<evidence type="ECO:0000259" key="2">
    <source>
        <dbReference type="Pfam" id="PF04471"/>
    </source>
</evidence>
<dbReference type="GO" id="GO:0003677">
    <property type="term" value="F:DNA binding"/>
    <property type="evidence" value="ECO:0007669"/>
    <property type="project" value="InterPro"/>
</dbReference>
<proteinExistence type="predicted"/>
<protein>
    <submittedName>
        <fullName evidence="3">Restriction endonuclease</fullName>
    </submittedName>
</protein>
<keyword evidence="1" id="KW-0472">Membrane</keyword>
<dbReference type="Pfam" id="PF04471">
    <property type="entry name" value="Mrr_cat"/>
    <property type="match status" value="1"/>
</dbReference>
<dbReference type="InterPro" id="IPR011335">
    <property type="entry name" value="Restrct_endonuc-II-like"/>
</dbReference>
<keyword evidence="4" id="KW-1185">Reference proteome</keyword>
<keyword evidence="3" id="KW-0540">Nuclease</keyword>
<dbReference type="SUPFAM" id="SSF52980">
    <property type="entry name" value="Restriction endonuclease-like"/>
    <property type="match status" value="1"/>
</dbReference>